<protein>
    <submittedName>
        <fullName evidence="2">Uncharacterized protein</fullName>
    </submittedName>
</protein>
<dbReference type="Proteomes" id="UP000193411">
    <property type="component" value="Unassembled WGS sequence"/>
</dbReference>
<evidence type="ECO:0000313" key="2">
    <source>
        <dbReference type="EMBL" id="ORZ31015.1"/>
    </source>
</evidence>
<accession>A0A1Y2H930</accession>
<name>A0A1Y2H930_9FUNG</name>
<keyword evidence="3" id="KW-1185">Reference proteome</keyword>
<feature type="chain" id="PRO_5013345143" evidence="1">
    <location>
        <begin position="22"/>
        <end position="77"/>
    </location>
</feature>
<dbReference type="EMBL" id="MCFL01000069">
    <property type="protein sequence ID" value="ORZ31015.1"/>
    <property type="molecule type" value="Genomic_DNA"/>
</dbReference>
<evidence type="ECO:0000313" key="3">
    <source>
        <dbReference type="Proteomes" id="UP000193411"/>
    </source>
</evidence>
<gene>
    <name evidence="2" type="ORF">BCR44DRAFT_1503214</name>
</gene>
<sequence length="77" mass="8384">MQLSTLFLALLATAATTLVHAAPAQPGKADASLASHYDRCFSMCLRDCEPVCKDDGWGWTCMECRDGCYPRCGLQIP</sequence>
<keyword evidence="1" id="KW-0732">Signal</keyword>
<dbReference type="AlphaFoldDB" id="A0A1Y2H930"/>
<feature type="signal peptide" evidence="1">
    <location>
        <begin position="1"/>
        <end position="21"/>
    </location>
</feature>
<organism evidence="2 3">
    <name type="scientific">Catenaria anguillulae PL171</name>
    <dbReference type="NCBI Taxonomy" id="765915"/>
    <lineage>
        <taxon>Eukaryota</taxon>
        <taxon>Fungi</taxon>
        <taxon>Fungi incertae sedis</taxon>
        <taxon>Blastocladiomycota</taxon>
        <taxon>Blastocladiomycetes</taxon>
        <taxon>Blastocladiales</taxon>
        <taxon>Catenariaceae</taxon>
        <taxon>Catenaria</taxon>
    </lineage>
</organism>
<reference evidence="2 3" key="1">
    <citation type="submission" date="2016-07" db="EMBL/GenBank/DDBJ databases">
        <title>Pervasive Adenine N6-methylation of Active Genes in Fungi.</title>
        <authorList>
            <consortium name="DOE Joint Genome Institute"/>
            <person name="Mondo S.J."/>
            <person name="Dannebaum R.O."/>
            <person name="Kuo R.C."/>
            <person name="Labutti K."/>
            <person name="Haridas S."/>
            <person name="Kuo A."/>
            <person name="Salamov A."/>
            <person name="Ahrendt S.R."/>
            <person name="Lipzen A."/>
            <person name="Sullivan W."/>
            <person name="Andreopoulos W.B."/>
            <person name="Clum A."/>
            <person name="Lindquist E."/>
            <person name="Daum C."/>
            <person name="Ramamoorthy G.K."/>
            <person name="Gryganskyi A."/>
            <person name="Culley D."/>
            <person name="Magnuson J.K."/>
            <person name="James T.Y."/>
            <person name="O'Malley M.A."/>
            <person name="Stajich J.E."/>
            <person name="Spatafora J.W."/>
            <person name="Visel A."/>
            <person name="Grigoriev I.V."/>
        </authorList>
    </citation>
    <scope>NUCLEOTIDE SEQUENCE [LARGE SCALE GENOMIC DNA]</scope>
    <source>
        <strain evidence="2 3">PL171</strain>
    </source>
</reference>
<evidence type="ECO:0000256" key="1">
    <source>
        <dbReference type="SAM" id="SignalP"/>
    </source>
</evidence>
<proteinExistence type="predicted"/>
<comment type="caution">
    <text evidence="2">The sequence shown here is derived from an EMBL/GenBank/DDBJ whole genome shotgun (WGS) entry which is preliminary data.</text>
</comment>